<dbReference type="EMBL" id="JAUESC010000385">
    <property type="protein sequence ID" value="KAK0579945.1"/>
    <property type="molecule type" value="Genomic_DNA"/>
</dbReference>
<accession>A0AA39RZD4</accession>
<name>A0AA39RZD4_ACESA</name>
<protein>
    <submittedName>
        <fullName evidence="1">Uncharacterized protein</fullName>
    </submittedName>
</protein>
<proteinExistence type="predicted"/>
<organism evidence="1 2">
    <name type="scientific">Acer saccharum</name>
    <name type="common">Sugar maple</name>
    <dbReference type="NCBI Taxonomy" id="4024"/>
    <lineage>
        <taxon>Eukaryota</taxon>
        <taxon>Viridiplantae</taxon>
        <taxon>Streptophyta</taxon>
        <taxon>Embryophyta</taxon>
        <taxon>Tracheophyta</taxon>
        <taxon>Spermatophyta</taxon>
        <taxon>Magnoliopsida</taxon>
        <taxon>eudicotyledons</taxon>
        <taxon>Gunneridae</taxon>
        <taxon>Pentapetalae</taxon>
        <taxon>rosids</taxon>
        <taxon>malvids</taxon>
        <taxon>Sapindales</taxon>
        <taxon>Sapindaceae</taxon>
        <taxon>Hippocastanoideae</taxon>
        <taxon>Acereae</taxon>
        <taxon>Acer</taxon>
    </lineage>
</organism>
<gene>
    <name evidence="1" type="ORF">LWI29_033826</name>
</gene>
<reference evidence="1" key="2">
    <citation type="submission" date="2023-06" db="EMBL/GenBank/DDBJ databases">
        <authorList>
            <person name="Swenson N.G."/>
            <person name="Wegrzyn J.L."/>
            <person name="Mcevoy S.L."/>
        </authorList>
    </citation>
    <scope>NUCLEOTIDE SEQUENCE</scope>
    <source>
        <strain evidence="1">NS2018</strain>
        <tissue evidence="1">Leaf</tissue>
    </source>
</reference>
<evidence type="ECO:0000313" key="2">
    <source>
        <dbReference type="Proteomes" id="UP001168877"/>
    </source>
</evidence>
<comment type="caution">
    <text evidence="1">The sequence shown here is derived from an EMBL/GenBank/DDBJ whole genome shotgun (WGS) entry which is preliminary data.</text>
</comment>
<keyword evidence="2" id="KW-1185">Reference proteome</keyword>
<reference evidence="1" key="1">
    <citation type="journal article" date="2022" name="Plant J.">
        <title>Strategies of tolerance reflected in two North American maple genomes.</title>
        <authorList>
            <person name="McEvoy S.L."/>
            <person name="Sezen U.U."/>
            <person name="Trouern-Trend A."/>
            <person name="McMahon S.M."/>
            <person name="Schaberg P.G."/>
            <person name="Yang J."/>
            <person name="Wegrzyn J.L."/>
            <person name="Swenson N.G."/>
        </authorList>
    </citation>
    <scope>NUCLEOTIDE SEQUENCE</scope>
    <source>
        <strain evidence="1">NS2018</strain>
    </source>
</reference>
<evidence type="ECO:0000313" key="1">
    <source>
        <dbReference type="EMBL" id="KAK0579945.1"/>
    </source>
</evidence>
<dbReference type="Proteomes" id="UP001168877">
    <property type="component" value="Unassembled WGS sequence"/>
</dbReference>
<dbReference type="AlphaFoldDB" id="A0AA39RZD4"/>
<sequence>MTNGLLPFWCRMVSGVLRFGSGGVVIGWSDICLGHGKVKRDFHEVLFSLFSGTRCHPNEIEGKEAKIRYHEAKIYAAFQFKNARSSWIIHLLKLPAVECFS</sequence>